<organism evidence="1 2">
    <name type="scientific">Colocasia esculenta</name>
    <name type="common">Wild taro</name>
    <name type="synonym">Arum esculentum</name>
    <dbReference type="NCBI Taxonomy" id="4460"/>
    <lineage>
        <taxon>Eukaryota</taxon>
        <taxon>Viridiplantae</taxon>
        <taxon>Streptophyta</taxon>
        <taxon>Embryophyta</taxon>
        <taxon>Tracheophyta</taxon>
        <taxon>Spermatophyta</taxon>
        <taxon>Magnoliopsida</taxon>
        <taxon>Liliopsida</taxon>
        <taxon>Araceae</taxon>
        <taxon>Aroideae</taxon>
        <taxon>Colocasieae</taxon>
        <taxon>Colocasia</taxon>
    </lineage>
</organism>
<protein>
    <submittedName>
        <fullName evidence="1">Uncharacterized protein</fullName>
    </submittedName>
</protein>
<comment type="caution">
    <text evidence="1">The sequence shown here is derived from an EMBL/GenBank/DDBJ whole genome shotgun (WGS) entry which is preliminary data.</text>
</comment>
<proteinExistence type="predicted"/>
<dbReference type="EMBL" id="NMUH01007646">
    <property type="protein sequence ID" value="MQM17613.1"/>
    <property type="molecule type" value="Genomic_DNA"/>
</dbReference>
<name>A0A843XEC2_COLES</name>
<sequence>MPIAHRWDPRRDTRTLSDQLASLQEAIDYYPHLDISSVVEFPSRDRTPRPGRSFRGLHDTTDWQEQAKEQIQNWECRGNGVKSSATTDDAYLQAYALKYGRKVYKSARRQQREVERVRRAAVASASSSRAAEGPQSDLEVRLTAAVRRAEETQADLAERETELRAATD</sequence>
<gene>
    <name evidence="1" type="ORF">Taro_050585</name>
</gene>
<accession>A0A843XEC2</accession>
<evidence type="ECO:0000313" key="2">
    <source>
        <dbReference type="Proteomes" id="UP000652761"/>
    </source>
</evidence>
<keyword evidence="2" id="KW-1185">Reference proteome</keyword>
<reference evidence="1" key="1">
    <citation type="submission" date="2017-07" db="EMBL/GenBank/DDBJ databases">
        <title>Taro Niue Genome Assembly and Annotation.</title>
        <authorList>
            <person name="Atibalentja N."/>
            <person name="Keating K."/>
            <person name="Fields C.J."/>
        </authorList>
    </citation>
    <scope>NUCLEOTIDE SEQUENCE</scope>
    <source>
        <strain evidence="1">Niue_2</strain>
        <tissue evidence="1">Leaf</tissue>
    </source>
</reference>
<dbReference type="AlphaFoldDB" id="A0A843XEC2"/>
<evidence type="ECO:0000313" key="1">
    <source>
        <dbReference type="EMBL" id="MQM17613.1"/>
    </source>
</evidence>
<dbReference type="Proteomes" id="UP000652761">
    <property type="component" value="Unassembled WGS sequence"/>
</dbReference>